<proteinExistence type="predicted"/>
<accession>A0A3B0XKK5</accession>
<evidence type="ECO:0000313" key="1">
    <source>
        <dbReference type="EMBL" id="VAW56644.1"/>
    </source>
</evidence>
<dbReference type="EMBL" id="UOFF01000264">
    <property type="protein sequence ID" value="VAW56644.1"/>
    <property type="molecule type" value="Genomic_DNA"/>
</dbReference>
<organism evidence="1">
    <name type="scientific">hydrothermal vent metagenome</name>
    <dbReference type="NCBI Taxonomy" id="652676"/>
    <lineage>
        <taxon>unclassified sequences</taxon>
        <taxon>metagenomes</taxon>
        <taxon>ecological metagenomes</taxon>
    </lineage>
</organism>
<name>A0A3B0XKK5_9ZZZZ</name>
<protein>
    <submittedName>
        <fullName evidence="1">Toxin HigB</fullName>
    </submittedName>
</protein>
<dbReference type="Pfam" id="PF05015">
    <property type="entry name" value="HigB-like_toxin"/>
    <property type="match status" value="1"/>
</dbReference>
<dbReference type="Gene3D" id="3.30.2310.20">
    <property type="entry name" value="RelE-like"/>
    <property type="match status" value="1"/>
</dbReference>
<dbReference type="SUPFAM" id="SSF143011">
    <property type="entry name" value="RelE-like"/>
    <property type="match status" value="1"/>
</dbReference>
<dbReference type="InterPro" id="IPR035093">
    <property type="entry name" value="RelE/ParE_toxin_dom_sf"/>
</dbReference>
<dbReference type="InterPro" id="IPR007711">
    <property type="entry name" value="HigB-1"/>
</dbReference>
<reference evidence="1" key="1">
    <citation type="submission" date="2018-06" db="EMBL/GenBank/DDBJ databases">
        <authorList>
            <person name="Zhirakovskaya E."/>
        </authorList>
    </citation>
    <scope>NUCLEOTIDE SEQUENCE</scope>
</reference>
<dbReference type="PANTHER" id="PTHR40266:SF2">
    <property type="entry name" value="TOXIN HIGB-1"/>
    <property type="match status" value="1"/>
</dbReference>
<gene>
    <name evidence="1" type="ORF">MNBD_GAMMA07-1999</name>
</gene>
<dbReference type="AlphaFoldDB" id="A0A3B0XKK5"/>
<dbReference type="PANTHER" id="PTHR40266">
    <property type="entry name" value="TOXIN HIGB-1"/>
    <property type="match status" value="1"/>
</dbReference>
<sequence>MIQSFKHKGLELFFETGRKSGIQAKHSKRLKLILGRLNASTSPDDMNLPGLFLHPLSGSRNKIWSVRVNGNWRVTFRFNGEHAEIVNYEDYH</sequence>